<dbReference type="Proteomes" id="UP001203338">
    <property type="component" value="Unassembled WGS sequence"/>
</dbReference>
<dbReference type="InterPro" id="IPR002933">
    <property type="entry name" value="Peptidase_M20"/>
</dbReference>
<dbReference type="NCBIfam" id="TIGR01893">
    <property type="entry name" value="aa-his-dipept"/>
    <property type="match status" value="1"/>
</dbReference>
<reference evidence="3 4" key="1">
    <citation type="submission" date="2022-05" db="EMBL/GenBank/DDBJ databases">
        <authorList>
            <person name="Park J.-S."/>
        </authorList>
    </citation>
    <scope>NUCLEOTIDE SEQUENCE [LARGE SCALE GENOMIC DNA]</scope>
    <source>
        <strain evidence="3 4">2012CJ34-2</strain>
    </source>
</reference>
<evidence type="ECO:0000313" key="3">
    <source>
        <dbReference type="EMBL" id="MCL6269606.1"/>
    </source>
</evidence>
<evidence type="ECO:0000256" key="1">
    <source>
        <dbReference type="ARBA" id="ARBA00022801"/>
    </source>
</evidence>
<organism evidence="3 4">
    <name type="scientific">Parendozoicomonas callyspongiae</name>
    <dbReference type="NCBI Taxonomy" id="2942213"/>
    <lineage>
        <taxon>Bacteria</taxon>
        <taxon>Pseudomonadati</taxon>
        <taxon>Pseudomonadota</taxon>
        <taxon>Gammaproteobacteria</taxon>
        <taxon>Oceanospirillales</taxon>
        <taxon>Endozoicomonadaceae</taxon>
        <taxon>Parendozoicomonas</taxon>
    </lineage>
</organism>
<name>A0ABT0PF24_9GAMM</name>
<protein>
    <submittedName>
        <fullName evidence="3">Aminoacyl-histidine dipeptidase</fullName>
    </submittedName>
</protein>
<keyword evidence="1" id="KW-0378">Hydrolase</keyword>
<dbReference type="PIRSF" id="PIRSF016599">
    <property type="entry name" value="Xaa-His_dipept"/>
    <property type="match status" value="1"/>
</dbReference>
<feature type="domain" description="Peptidase M20 dimerisation" evidence="2">
    <location>
        <begin position="208"/>
        <end position="290"/>
    </location>
</feature>
<proteinExistence type="predicted"/>
<evidence type="ECO:0000259" key="2">
    <source>
        <dbReference type="Pfam" id="PF07687"/>
    </source>
</evidence>
<evidence type="ECO:0000313" key="4">
    <source>
        <dbReference type="Proteomes" id="UP001203338"/>
    </source>
</evidence>
<dbReference type="Pfam" id="PF07687">
    <property type="entry name" value="M20_dimer"/>
    <property type="match status" value="1"/>
</dbReference>
<dbReference type="PANTHER" id="PTHR43501">
    <property type="entry name" value="CYTOSOL NON-SPECIFIC DIPEPTIDASE"/>
    <property type="match status" value="1"/>
</dbReference>
<dbReference type="Gene3D" id="3.40.630.10">
    <property type="entry name" value="Zn peptidases"/>
    <property type="match status" value="2"/>
</dbReference>
<dbReference type="RefSeq" id="WP_249698660.1">
    <property type="nucleotide sequence ID" value="NZ_JAMFLX010000006.1"/>
</dbReference>
<dbReference type="CDD" id="cd03890">
    <property type="entry name" value="M20_pepD"/>
    <property type="match status" value="1"/>
</dbReference>
<gene>
    <name evidence="3" type="ORF">M3P05_06585</name>
</gene>
<dbReference type="Pfam" id="PF01546">
    <property type="entry name" value="Peptidase_M20"/>
    <property type="match status" value="1"/>
</dbReference>
<dbReference type="SUPFAM" id="SSF53187">
    <property type="entry name" value="Zn-dependent exopeptidases"/>
    <property type="match status" value="1"/>
</dbReference>
<comment type="caution">
    <text evidence="3">The sequence shown here is derived from an EMBL/GenBank/DDBJ whole genome shotgun (WGS) entry which is preliminary data.</text>
</comment>
<dbReference type="PANTHER" id="PTHR43501:SF1">
    <property type="entry name" value="CYTOSOL NON-SPECIFIC DIPEPTIDASE"/>
    <property type="match status" value="1"/>
</dbReference>
<dbReference type="InterPro" id="IPR001160">
    <property type="entry name" value="Peptidase_M20C"/>
</dbReference>
<dbReference type="PRINTS" id="PR00934">
    <property type="entry name" value="XHISDIPTASE"/>
</dbReference>
<dbReference type="InterPro" id="IPR011650">
    <property type="entry name" value="Peptidase_M20_dimer"/>
</dbReference>
<dbReference type="EMBL" id="JAMFLX010000006">
    <property type="protein sequence ID" value="MCL6269606.1"/>
    <property type="molecule type" value="Genomic_DNA"/>
</dbReference>
<keyword evidence="4" id="KW-1185">Reference proteome</keyword>
<sequence length="484" mass="52308">MNEIRNLYPQSVWQQFDDICAIPHPSHHEDMLRDHIVAFCIERSLDHEVDAIGNIIIRKPATAGMEDRRGVILQAHMDMVPEKNSDKEHDFTKDPIEPVIDGEWVRANNTTLGADNGIGLAAAMAVLAADDVPHGPLEVLVTTNEEDGMSGAQGLKPGLFKGDIFLNLDTEEEGEVYVGCAGGVRIVSKGTYAKEAVPAGHALRAINIKGLNGGHSGCDIHLYRANAIKLMVRTVKALEVFGARLVNLQGGKLFNAIPREADAVIALPEDKLAEAEAKLDSFAAELCNEYQAVDAGLTLSVAAVESADSVLSLADQRKWLDALHVCPNGVIRMSDAIEGVVETSANLGVAKIENGEIQVQVLPRSLVDSACDDTRDSVKGLFTLAGAEVSFHDGYPGWQPIANSAVQQLVQDVYRKLFNKDAQFKVIHAGLECGTLGKKYPNWDMASFGPTIKFPHSPAEKTEITSVGHFWQLMLAVLAETPVA</sequence>
<accession>A0ABT0PF24</accession>